<sequence length="121" mass="14090">MMSNEDGRSDGELPQVVRWHCHIHINEKCLMAIIKGVQYHVITVTEIDRYAQTEFNERRTLDTNNSSSSGEFWEKSVYVCAVADCDLIQNFTFVQTIFKLFSWLDSKSIIYTRQTSAKEMI</sequence>
<proteinExistence type="predicted"/>
<evidence type="ECO:0000313" key="1">
    <source>
        <dbReference type="EMBL" id="AHW98256.1"/>
    </source>
</evidence>
<reference evidence="1" key="2">
    <citation type="submission" date="2014-03" db="EMBL/GenBank/DDBJ databases">
        <authorList>
            <person name="Cheng R."/>
            <person name="Zhang C.-X."/>
        </authorList>
    </citation>
    <scope>NUCLEOTIDE SEQUENCE</scope>
    <source>
        <strain evidence="1">Hangzhou</strain>
    </source>
</reference>
<protein>
    <submittedName>
        <fullName evidence="1">GrBNV_gp93-like protein</fullName>
    </submittedName>
</protein>
<reference evidence="1" key="1">
    <citation type="journal article" date="2014" name="J. Virol.">
        <title>Brown planthopper nudivirus DNA integrated in its host genome.</title>
        <authorList>
            <person name="Cheng R.L."/>
            <person name="Xi Y."/>
            <person name="Lou Y.H."/>
            <person name="Wang Z."/>
            <person name="Xu J.Y."/>
            <person name="Xu H.J."/>
            <person name="Zhang C.X."/>
        </authorList>
    </citation>
    <scope>NUCLEOTIDE SEQUENCE</scope>
    <source>
        <strain evidence="1">Hangzhou</strain>
    </source>
</reference>
<accession>X5GE56</accession>
<organism evidence="1">
    <name type="scientific">Nilaparvata lugens endogenous nudivirus</name>
    <dbReference type="NCBI Taxonomy" id="1487700"/>
    <lineage>
        <taxon>Viruses</taxon>
        <taxon>Viruses incertae sedis</taxon>
        <taxon>Naldaviricetes</taxon>
        <taxon>Lefavirales</taxon>
        <taxon>Nudiviridae</taxon>
    </lineage>
</organism>
<name>X5GE56_9VIRU</name>
<dbReference type="EMBL" id="KJ566538">
    <property type="protein sequence ID" value="AHW98256.1"/>
    <property type="molecule type" value="Genomic_DNA"/>
</dbReference>